<dbReference type="SUPFAM" id="SSF46785">
    <property type="entry name" value="Winged helix' DNA-binding domain"/>
    <property type="match status" value="1"/>
</dbReference>
<keyword evidence="6" id="KW-1185">Reference proteome</keyword>
<dbReference type="GO" id="GO:0003677">
    <property type="term" value="F:DNA binding"/>
    <property type="evidence" value="ECO:0007669"/>
    <property type="project" value="UniProtKB-KW"/>
</dbReference>
<evidence type="ECO:0000259" key="4">
    <source>
        <dbReference type="PROSITE" id="PS50995"/>
    </source>
</evidence>
<gene>
    <name evidence="5" type="ORF">SAMN05443432_108153</name>
</gene>
<dbReference type="PANTHER" id="PTHR42756:SF1">
    <property type="entry name" value="TRANSCRIPTIONAL REPRESSOR OF EMRAB OPERON"/>
    <property type="match status" value="1"/>
</dbReference>
<dbReference type="InterPro" id="IPR023187">
    <property type="entry name" value="Tscrpt_reg_MarR-type_CS"/>
</dbReference>
<dbReference type="Pfam" id="PF12802">
    <property type="entry name" value="MarR_2"/>
    <property type="match status" value="1"/>
</dbReference>
<dbReference type="Proteomes" id="UP000322545">
    <property type="component" value="Unassembled WGS sequence"/>
</dbReference>
<dbReference type="InterPro" id="IPR036388">
    <property type="entry name" value="WH-like_DNA-bd_sf"/>
</dbReference>
<keyword evidence="2 5" id="KW-0238">DNA-binding</keyword>
<dbReference type="RefSeq" id="WP_188129990.1">
    <property type="nucleotide sequence ID" value="NZ_FRCB01000008.1"/>
</dbReference>
<sequence length="172" mass="19360">MEKVGENSDAVKPSTHPKAALILHDFVPFLLNEAAETVAKRFSSFYVDRYSMTRSQWRVMANLGRFGKLTATEISHHGRLEKSVVSRAVFAMEKRGWLTRHAKAGDRRVELLSLTGDGQEIYMVLVHEAKAFDDELRSFIETAQVEGFVAVLRRLNDEAELPAPPRTETGNS</sequence>
<dbReference type="InterPro" id="IPR036390">
    <property type="entry name" value="WH_DNA-bd_sf"/>
</dbReference>
<dbReference type="PROSITE" id="PS50995">
    <property type="entry name" value="HTH_MARR_2"/>
    <property type="match status" value="1"/>
</dbReference>
<evidence type="ECO:0000313" key="6">
    <source>
        <dbReference type="Proteomes" id="UP000322545"/>
    </source>
</evidence>
<reference evidence="5 6" key="1">
    <citation type="submission" date="2016-11" db="EMBL/GenBank/DDBJ databases">
        <authorList>
            <person name="Varghese N."/>
            <person name="Submissions S."/>
        </authorList>
    </citation>
    <scope>NUCLEOTIDE SEQUENCE [LARGE SCALE GENOMIC DNA]</scope>
    <source>
        <strain evidence="5 6">DSM 28249</strain>
    </source>
</reference>
<dbReference type="InterPro" id="IPR000835">
    <property type="entry name" value="HTH_MarR-typ"/>
</dbReference>
<keyword evidence="3" id="KW-0804">Transcription</keyword>
<dbReference type="Gene3D" id="1.10.10.10">
    <property type="entry name" value="Winged helix-like DNA-binding domain superfamily/Winged helix DNA-binding domain"/>
    <property type="match status" value="1"/>
</dbReference>
<evidence type="ECO:0000256" key="1">
    <source>
        <dbReference type="ARBA" id="ARBA00023015"/>
    </source>
</evidence>
<protein>
    <submittedName>
        <fullName evidence="5">DNA-binding transcriptional regulator, MarR family</fullName>
    </submittedName>
</protein>
<dbReference type="PRINTS" id="PR00598">
    <property type="entry name" value="HTHMARR"/>
</dbReference>
<keyword evidence="1" id="KW-0805">Transcription regulation</keyword>
<feature type="domain" description="HTH marR-type" evidence="4">
    <location>
        <begin position="24"/>
        <end position="157"/>
    </location>
</feature>
<dbReference type="PROSITE" id="PS01117">
    <property type="entry name" value="HTH_MARR_1"/>
    <property type="match status" value="1"/>
</dbReference>
<evidence type="ECO:0000256" key="2">
    <source>
        <dbReference type="ARBA" id="ARBA00023125"/>
    </source>
</evidence>
<proteinExistence type="predicted"/>
<evidence type="ECO:0000313" key="5">
    <source>
        <dbReference type="EMBL" id="SHM51401.1"/>
    </source>
</evidence>
<name>A0A1M7JET2_9RHOB</name>
<dbReference type="SMART" id="SM00347">
    <property type="entry name" value="HTH_MARR"/>
    <property type="match status" value="1"/>
</dbReference>
<dbReference type="PANTHER" id="PTHR42756">
    <property type="entry name" value="TRANSCRIPTIONAL REGULATOR, MARR"/>
    <property type="match status" value="1"/>
</dbReference>
<evidence type="ECO:0000256" key="3">
    <source>
        <dbReference type="ARBA" id="ARBA00023163"/>
    </source>
</evidence>
<dbReference type="GO" id="GO:0003700">
    <property type="term" value="F:DNA-binding transcription factor activity"/>
    <property type="evidence" value="ECO:0007669"/>
    <property type="project" value="InterPro"/>
</dbReference>
<organism evidence="5 6">
    <name type="scientific">Roseovarius litoreus</name>
    <dbReference type="NCBI Taxonomy" id="1155722"/>
    <lineage>
        <taxon>Bacteria</taxon>
        <taxon>Pseudomonadati</taxon>
        <taxon>Pseudomonadota</taxon>
        <taxon>Alphaproteobacteria</taxon>
        <taxon>Rhodobacterales</taxon>
        <taxon>Roseobacteraceae</taxon>
        <taxon>Roseovarius</taxon>
    </lineage>
</organism>
<dbReference type="EMBL" id="FRCB01000008">
    <property type="protein sequence ID" value="SHM51401.1"/>
    <property type="molecule type" value="Genomic_DNA"/>
</dbReference>
<accession>A0A1M7JET2</accession>
<dbReference type="AlphaFoldDB" id="A0A1M7JET2"/>